<proteinExistence type="predicted"/>
<gene>
    <name evidence="2" type="ORF">C5167_012916</name>
</gene>
<reference evidence="2 3" key="1">
    <citation type="journal article" date="2018" name="Science">
        <title>The opium poppy genome and morphinan production.</title>
        <authorList>
            <person name="Guo L."/>
            <person name="Winzer T."/>
            <person name="Yang X."/>
            <person name="Li Y."/>
            <person name="Ning Z."/>
            <person name="He Z."/>
            <person name="Teodor R."/>
            <person name="Lu Y."/>
            <person name="Bowser T.A."/>
            <person name="Graham I.A."/>
            <person name="Ye K."/>
        </authorList>
    </citation>
    <scope>NUCLEOTIDE SEQUENCE [LARGE SCALE GENOMIC DNA]</scope>
    <source>
        <strain evidence="3">cv. HN1</strain>
        <tissue evidence="2">Leaves</tissue>
    </source>
</reference>
<dbReference type="EMBL" id="CM010717">
    <property type="protein sequence ID" value="RZC54056.1"/>
    <property type="molecule type" value="Genomic_DNA"/>
</dbReference>
<organism evidence="2 3">
    <name type="scientific">Papaver somniferum</name>
    <name type="common">Opium poppy</name>
    <dbReference type="NCBI Taxonomy" id="3469"/>
    <lineage>
        <taxon>Eukaryota</taxon>
        <taxon>Viridiplantae</taxon>
        <taxon>Streptophyta</taxon>
        <taxon>Embryophyta</taxon>
        <taxon>Tracheophyta</taxon>
        <taxon>Spermatophyta</taxon>
        <taxon>Magnoliopsida</taxon>
        <taxon>Ranunculales</taxon>
        <taxon>Papaveraceae</taxon>
        <taxon>Papaveroideae</taxon>
        <taxon>Papaver</taxon>
    </lineage>
</organism>
<evidence type="ECO:0000259" key="1">
    <source>
        <dbReference type="Pfam" id="PF08387"/>
    </source>
</evidence>
<evidence type="ECO:0000313" key="3">
    <source>
        <dbReference type="Proteomes" id="UP000316621"/>
    </source>
</evidence>
<keyword evidence="3" id="KW-1185">Reference proteome</keyword>
<evidence type="ECO:0000313" key="2">
    <source>
        <dbReference type="EMBL" id="RZC54056.1"/>
    </source>
</evidence>
<protein>
    <recommendedName>
        <fullName evidence="1">FBD domain-containing protein</fullName>
    </recommendedName>
</protein>
<dbReference type="Pfam" id="PF08387">
    <property type="entry name" value="FBD"/>
    <property type="match status" value="1"/>
</dbReference>
<dbReference type="Proteomes" id="UP000316621">
    <property type="component" value="Chromosome 3"/>
</dbReference>
<feature type="domain" description="FBD" evidence="1">
    <location>
        <begin position="76"/>
        <end position="111"/>
    </location>
</feature>
<sequence>MSLSTESVHVIASLLKISPVLESLVVQLCQDVENSDKSESDEASDFGSESEEEMELALHSGETTLGLEGQFTSTMKQLKFVEISGLEGSDSELKFIEILLKNAMVLQKLVLKKDPTGSSIEDITKFCEEVDKFPVACLSLKIYFFFFNL</sequence>
<name>A0A4Y7J0T7_PAPSO</name>
<dbReference type="AlphaFoldDB" id="A0A4Y7J0T7"/>
<accession>A0A4Y7J0T7</accession>
<dbReference type="InterPro" id="IPR006566">
    <property type="entry name" value="FBD"/>
</dbReference>
<dbReference type="Gramene" id="RZC54056">
    <property type="protein sequence ID" value="RZC54056"/>
    <property type="gene ID" value="C5167_012916"/>
</dbReference>